<evidence type="ECO:0000256" key="1">
    <source>
        <dbReference type="ARBA" id="ARBA00005350"/>
    </source>
</evidence>
<gene>
    <name evidence="3" type="ORF">CSSPJE1EN2_LOCUS20109</name>
</gene>
<comment type="similarity">
    <text evidence="1 2">Belongs to the phospholipid scramblase family.</text>
</comment>
<dbReference type="InterPro" id="IPR025659">
    <property type="entry name" value="Tubby-like_C"/>
</dbReference>
<dbReference type="PANTHER" id="PTHR23248">
    <property type="entry name" value="PHOSPHOLIPID SCRAMBLASE-RELATED"/>
    <property type="match status" value="1"/>
</dbReference>
<accession>A0ABP1BQJ4</accession>
<proteinExistence type="inferred from homology"/>
<evidence type="ECO:0000313" key="4">
    <source>
        <dbReference type="Proteomes" id="UP001497522"/>
    </source>
</evidence>
<keyword evidence="4" id="KW-1185">Reference proteome</keyword>
<dbReference type="EMBL" id="OZ023707">
    <property type="protein sequence ID" value="CAK9878323.1"/>
    <property type="molecule type" value="Genomic_DNA"/>
</dbReference>
<dbReference type="PANTHER" id="PTHR23248:SF9">
    <property type="entry name" value="PHOSPHOLIPID SCRAMBLASE"/>
    <property type="match status" value="1"/>
</dbReference>
<name>A0ABP1BQJ4_9BRYO</name>
<dbReference type="SUPFAM" id="SSF54518">
    <property type="entry name" value="Tubby C-terminal domain-like"/>
    <property type="match status" value="1"/>
</dbReference>
<sequence>MAATRRACRLPVSLAVRDVLLGASTSVLKFNAPAADEVGRHSTVLGHCVNHGLRNGTWRTLQKAAIAVGGICQQQTPSNQWLVQRWLADKKRHLARPKSLISGRGPVNRALAKPDEALDLKHSKIKQEWSHEYQPPPSQPLTGSLAATSPVEEIIAAVLARPDLLITRNVEWANLAFGFEQQNRYVIIDPRQPQAPVGYILEDSNILLRQLMRTRRPFVASVLDANGTVVFQVRRPIWFINSAIYVEIDGKVIGECHRRWHLWRRNYDVYLGNKQFAAVENPGFWHWTFTLKDRNQGRLAEIDRNWRGFGYEFLTDAGQYMIRFGDAEPLPVSRTLTLLERAVALALAVSLDNDYFSRHSNAGWGLPLPFFGSGE</sequence>
<evidence type="ECO:0000256" key="2">
    <source>
        <dbReference type="RuleBase" id="RU363116"/>
    </source>
</evidence>
<evidence type="ECO:0000313" key="3">
    <source>
        <dbReference type="EMBL" id="CAK9878323.1"/>
    </source>
</evidence>
<organism evidence="3 4">
    <name type="scientific">Sphagnum jensenii</name>
    <dbReference type="NCBI Taxonomy" id="128206"/>
    <lineage>
        <taxon>Eukaryota</taxon>
        <taxon>Viridiplantae</taxon>
        <taxon>Streptophyta</taxon>
        <taxon>Embryophyta</taxon>
        <taxon>Bryophyta</taxon>
        <taxon>Sphagnophytina</taxon>
        <taxon>Sphagnopsida</taxon>
        <taxon>Sphagnales</taxon>
        <taxon>Sphagnaceae</taxon>
        <taxon>Sphagnum</taxon>
    </lineage>
</organism>
<protein>
    <recommendedName>
        <fullName evidence="2">Phospholipid scramblase</fullName>
    </recommendedName>
</protein>
<reference evidence="3" key="1">
    <citation type="submission" date="2024-03" db="EMBL/GenBank/DDBJ databases">
        <authorList>
            <consortium name="ELIXIR-Norway"/>
            <consortium name="Elixir Norway"/>
        </authorList>
    </citation>
    <scope>NUCLEOTIDE SEQUENCE</scope>
</reference>
<dbReference type="InterPro" id="IPR005552">
    <property type="entry name" value="Scramblase"/>
</dbReference>
<dbReference type="Pfam" id="PF03803">
    <property type="entry name" value="Scramblase"/>
    <property type="match status" value="1"/>
</dbReference>
<dbReference type="Proteomes" id="UP001497522">
    <property type="component" value="Chromosome 6"/>
</dbReference>